<evidence type="ECO:0000313" key="1">
    <source>
        <dbReference type="EMBL" id="RKQ17544.1"/>
    </source>
</evidence>
<proteinExistence type="predicted"/>
<dbReference type="OrthoDB" id="2890046at2"/>
<accession>A0A494Z4Y7</accession>
<dbReference type="RefSeq" id="WP_121128832.1">
    <property type="nucleotide sequence ID" value="NZ_JBHUFK010000001.1"/>
</dbReference>
<dbReference type="AlphaFoldDB" id="A0A494Z4Y7"/>
<name>A0A494Z4Y7_9BACI</name>
<evidence type="ECO:0008006" key="3">
    <source>
        <dbReference type="Google" id="ProtNLM"/>
    </source>
</evidence>
<protein>
    <recommendedName>
        <fullName evidence="3">DUF2642 domain-containing protein</fullName>
    </recommendedName>
</protein>
<dbReference type="EMBL" id="RBZO01000004">
    <property type="protein sequence ID" value="RKQ17544.1"/>
    <property type="molecule type" value="Genomic_DNA"/>
</dbReference>
<keyword evidence="2" id="KW-1185">Reference proteome</keyword>
<dbReference type="Proteomes" id="UP000281813">
    <property type="component" value="Unassembled WGS sequence"/>
</dbReference>
<comment type="caution">
    <text evidence="1">The sequence shown here is derived from an EMBL/GenBank/DDBJ whole genome shotgun (WGS) entry which is preliminary data.</text>
</comment>
<evidence type="ECO:0000313" key="2">
    <source>
        <dbReference type="Proteomes" id="UP000281813"/>
    </source>
</evidence>
<organism evidence="1 2">
    <name type="scientific">Oceanobacillus bengalensis</name>
    <dbReference type="NCBI Taxonomy" id="1435466"/>
    <lineage>
        <taxon>Bacteria</taxon>
        <taxon>Bacillati</taxon>
        <taxon>Bacillota</taxon>
        <taxon>Bacilli</taxon>
        <taxon>Bacillales</taxon>
        <taxon>Bacillaceae</taxon>
        <taxon>Oceanobacillus</taxon>
    </lineage>
</organism>
<reference evidence="1 2" key="1">
    <citation type="journal article" date="2015" name="Antonie Van Leeuwenhoek">
        <title>Oceanobacillus bengalensis sp. nov., a bacterium isolated from seawater of the Bay of Bengal.</title>
        <authorList>
            <person name="Yongchang O."/>
            <person name="Xiang W."/>
            <person name="Wang G."/>
        </authorList>
    </citation>
    <scope>NUCLEOTIDE SEQUENCE [LARGE SCALE GENOMIC DNA]</scope>
    <source>
        <strain evidence="1 2">MCCC 1K00260</strain>
    </source>
</reference>
<gene>
    <name evidence="1" type="ORF">D8M05_03865</name>
</gene>
<sequence>MFEETFAAELANRTGSRVEVATDNNLLEGILSTVTPDLVLVLDTSGGYGGNTRIYLSVGSINFVRFPQTA</sequence>